<keyword evidence="4 6" id="KW-0378">Hydrolase</keyword>
<dbReference type="InterPro" id="IPR002716">
    <property type="entry name" value="PIN_dom"/>
</dbReference>
<dbReference type="GO" id="GO:0090729">
    <property type="term" value="F:toxin activity"/>
    <property type="evidence" value="ECO:0007669"/>
    <property type="project" value="UniProtKB-KW"/>
</dbReference>
<comment type="cofactor">
    <cofactor evidence="6">
        <name>Mg(2+)</name>
        <dbReference type="ChEBI" id="CHEBI:18420"/>
    </cofactor>
</comment>
<evidence type="ECO:0000256" key="5">
    <source>
        <dbReference type="ARBA" id="ARBA00022842"/>
    </source>
</evidence>
<dbReference type="RefSeq" id="WP_091454086.1">
    <property type="nucleotide sequence ID" value="NZ_FMZZ01000011.1"/>
</dbReference>
<evidence type="ECO:0000313" key="8">
    <source>
        <dbReference type="EMBL" id="SDD46589.1"/>
    </source>
</evidence>
<dbReference type="AlphaFoldDB" id="A0A1G6UZ22"/>
<reference evidence="9" key="1">
    <citation type="submission" date="2016-10" db="EMBL/GenBank/DDBJ databases">
        <authorList>
            <person name="Varghese N."/>
            <person name="Submissions S."/>
        </authorList>
    </citation>
    <scope>NUCLEOTIDE SEQUENCE [LARGE SCALE GENOMIC DNA]</scope>
    <source>
        <strain evidence="9">IBRC-M 10403</strain>
    </source>
</reference>
<dbReference type="GO" id="GO:0016787">
    <property type="term" value="F:hydrolase activity"/>
    <property type="evidence" value="ECO:0007669"/>
    <property type="project" value="UniProtKB-KW"/>
</dbReference>
<comment type="function">
    <text evidence="6">Toxic component of a toxin-antitoxin (TA) system. An RNase.</text>
</comment>
<feature type="binding site" evidence="6">
    <location>
        <position position="5"/>
    </location>
    <ligand>
        <name>Mg(2+)</name>
        <dbReference type="ChEBI" id="CHEBI:18420"/>
    </ligand>
</feature>
<dbReference type="GO" id="GO:0004540">
    <property type="term" value="F:RNA nuclease activity"/>
    <property type="evidence" value="ECO:0007669"/>
    <property type="project" value="InterPro"/>
</dbReference>
<keyword evidence="5 6" id="KW-0460">Magnesium</keyword>
<dbReference type="OrthoDB" id="4750219at2"/>
<gene>
    <name evidence="6" type="primary">vapC</name>
    <name evidence="8" type="ORF">SAMN05216174_111163</name>
</gene>
<evidence type="ECO:0000259" key="7">
    <source>
        <dbReference type="Pfam" id="PF01850"/>
    </source>
</evidence>
<keyword evidence="3 6" id="KW-0479">Metal-binding</keyword>
<dbReference type="SUPFAM" id="SSF88723">
    <property type="entry name" value="PIN domain-like"/>
    <property type="match status" value="1"/>
</dbReference>
<dbReference type="CDD" id="cd09874">
    <property type="entry name" value="PIN_MT3492-like"/>
    <property type="match status" value="1"/>
</dbReference>
<sequence length="134" mass="14025">MIYLDSCAIVKLITPEPESAAFVHWLNDRPGETIVTSTLAEVEVPRALRRSAPGVLGVVTSVLSGFVRFEIDGPVRATAAAYLDKHLRTLDAIHLATAENLVGSGKSLTAFVTYDKRLAAAVSAAGLPVAAPGA</sequence>
<name>A0A1G6UZ22_9PSEU</name>
<keyword evidence="1 6" id="KW-1277">Toxin-antitoxin system</keyword>
<dbReference type="InterPro" id="IPR029060">
    <property type="entry name" value="PIN-like_dom_sf"/>
</dbReference>
<feature type="domain" description="PIN" evidence="7">
    <location>
        <begin position="2"/>
        <end position="120"/>
    </location>
</feature>
<evidence type="ECO:0000256" key="6">
    <source>
        <dbReference type="HAMAP-Rule" id="MF_00265"/>
    </source>
</evidence>
<keyword evidence="9" id="KW-1185">Reference proteome</keyword>
<feature type="binding site" evidence="6">
    <location>
        <position position="91"/>
    </location>
    <ligand>
        <name>Mg(2+)</name>
        <dbReference type="ChEBI" id="CHEBI:18420"/>
    </ligand>
</feature>
<comment type="similarity">
    <text evidence="6">Belongs to the PINc/VapC protein family.</text>
</comment>
<evidence type="ECO:0000256" key="1">
    <source>
        <dbReference type="ARBA" id="ARBA00022649"/>
    </source>
</evidence>
<accession>A0A1G6UZ22</accession>
<evidence type="ECO:0000256" key="3">
    <source>
        <dbReference type="ARBA" id="ARBA00022723"/>
    </source>
</evidence>
<evidence type="ECO:0000313" key="9">
    <source>
        <dbReference type="Proteomes" id="UP000199501"/>
    </source>
</evidence>
<dbReference type="Gene3D" id="3.40.50.1010">
    <property type="entry name" value="5'-nuclease"/>
    <property type="match status" value="1"/>
</dbReference>
<organism evidence="8 9">
    <name type="scientific">Actinokineospora iranica</name>
    <dbReference type="NCBI Taxonomy" id="1271860"/>
    <lineage>
        <taxon>Bacteria</taxon>
        <taxon>Bacillati</taxon>
        <taxon>Actinomycetota</taxon>
        <taxon>Actinomycetes</taxon>
        <taxon>Pseudonocardiales</taxon>
        <taxon>Pseudonocardiaceae</taxon>
        <taxon>Actinokineospora</taxon>
    </lineage>
</organism>
<keyword evidence="6" id="KW-0800">Toxin</keyword>
<dbReference type="Pfam" id="PF01850">
    <property type="entry name" value="PIN"/>
    <property type="match status" value="1"/>
</dbReference>
<evidence type="ECO:0000256" key="4">
    <source>
        <dbReference type="ARBA" id="ARBA00022801"/>
    </source>
</evidence>
<proteinExistence type="inferred from homology"/>
<dbReference type="Proteomes" id="UP000199501">
    <property type="component" value="Unassembled WGS sequence"/>
</dbReference>
<dbReference type="STRING" id="1271860.SAMN05216174_111163"/>
<dbReference type="InterPro" id="IPR022907">
    <property type="entry name" value="VapC_family"/>
</dbReference>
<dbReference type="HAMAP" id="MF_00265">
    <property type="entry name" value="VapC_Nob1"/>
    <property type="match status" value="1"/>
</dbReference>
<protein>
    <recommendedName>
        <fullName evidence="6">Ribonuclease VapC</fullName>
        <shortName evidence="6">RNase VapC</shortName>
        <ecNumber evidence="6">3.1.-.-</ecNumber>
    </recommendedName>
    <alternativeName>
        <fullName evidence="6">Toxin VapC</fullName>
    </alternativeName>
</protein>
<dbReference type="GO" id="GO:0000287">
    <property type="term" value="F:magnesium ion binding"/>
    <property type="evidence" value="ECO:0007669"/>
    <property type="project" value="UniProtKB-UniRule"/>
</dbReference>
<keyword evidence="2 6" id="KW-0540">Nuclease</keyword>
<evidence type="ECO:0000256" key="2">
    <source>
        <dbReference type="ARBA" id="ARBA00022722"/>
    </source>
</evidence>
<dbReference type="EMBL" id="FMZZ01000011">
    <property type="protein sequence ID" value="SDD46589.1"/>
    <property type="molecule type" value="Genomic_DNA"/>
</dbReference>
<dbReference type="EC" id="3.1.-.-" evidence="6"/>